<dbReference type="KEGG" id="ctm:Cabther_B0767"/>
<accession>G2LL88</accession>
<gene>
    <name evidence="1" type="ordered locus">Cabther_B0767</name>
</gene>
<evidence type="ECO:0000313" key="2">
    <source>
        <dbReference type="Proteomes" id="UP000006791"/>
    </source>
</evidence>
<organism evidence="1 2">
    <name type="scientific">Chloracidobacterium thermophilum (strain B)</name>
    <dbReference type="NCBI Taxonomy" id="981222"/>
    <lineage>
        <taxon>Bacteria</taxon>
        <taxon>Pseudomonadati</taxon>
        <taxon>Acidobacteriota</taxon>
        <taxon>Terriglobia</taxon>
        <taxon>Terriglobales</taxon>
        <taxon>Acidobacteriaceae</taxon>
        <taxon>Chloracidobacterium</taxon>
    </lineage>
</organism>
<keyword evidence="2" id="KW-1185">Reference proteome</keyword>
<proteinExistence type="predicted"/>
<evidence type="ECO:0000313" key="1">
    <source>
        <dbReference type="EMBL" id="AEP13764.1"/>
    </source>
</evidence>
<dbReference type="Proteomes" id="UP000006791">
    <property type="component" value="Chromosome 2"/>
</dbReference>
<dbReference type="RefSeq" id="WP_014101502.1">
    <property type="nucleotide sequence ID" value="NC_016025.1"/>
</dbReference>
<dbReference type="EMBL" id="CP002515">
    <property type="protein sequence ID" value="AEP13764.1"/>
    <property type="molecule type" value="Genomic_DNA"/>
</dbReference>
<reference evidence="1 2" key="1">
    <citation type="journal article" date="2012" name="Environ. Microbiol.">
        <title>Complete genome of Candidatus Chloracidobacterium thermophilum, a chlorophyll-based photoheterotroph belonging to the phylum Acidobacteria.</title>
        <authorList>
            <person name="Garcia Costas A.M."/>
            <person name="Liu Z."/>
            <person name="Tomsho L.P."/>
            <person name="Schuster S.C."/>
            <person name="Ward D.M."/>
            <person name="Bryant D.A."/>
        </authorList>
    </citation>
    <scope>NUCLEOTIDE SEQUENCE [LARGE SCALE GENOMIC DNA]</scope>
    <source>
        <strain evidence="1 2">B</strain>
    </source>
</reference>
<sequence length="547" mass="60070">MGGGSYAEHARAARQTIEKVRQAEADGTIDALRQQRLALERIRQAEAGKKNRLKELLELTELGQELLKRAGQMLDIGRIFPPAEGRYRSGTVDLLTEIGTSARAQGLKVVDYLGSASMWAGVLNSITTAQSDVELVMALSRTLVENTFFGMVFQSLYAFKQGDNAAFLRAVMYLLVPETALPALVEALGETVITLGAQTLFDQQLDRLYAASRFDDQARLVDLGGLDVGGVPGARQFVDAMCDGEAEAVAQDFIRRSTATDFGSGANRLAILALARAIQATVNQGRPGLFTQDGPLMRACAGTRKVNEDLTDLGKMWGVNLPQDATTAEAWASSLDRGQRRALDTLLAARESWRQQARQATAEAIVRTFEERRAAELALDTDRGRKAVEQYERLQTVFRALEITAEGTRSLEAEGAPYSVIKGWLMSDREKQVAAVKAIQKFLRVYEGVVQAREAIEGAMISRLGRVVRPRPLTRSLPLTAKPELDADLLRRYLTDIARAEASATHDLETIKRAKLEGWACFDPQARGHQRPLRVGEPCDGHRPGLH</sequence>
<protein>
    <submittedName>
        <fullName evidence="1">Uncharacterized protein</fullName>
    </submittedName>
</protein>
<name>G2LL88_CHLTF</name>
<dbReference type="AlphaFoldDB" id="G2LL88"/>
<dbReference type="STRING" id="981222.Cabther_B0767"/>
<dbReference type="OrthoDB" id="9801783at2"/>
<dbReference type="HOGENOM" id="CLU_497575_0_0_0"/>